<dbReference type="Pfam" id="PF05283">
    <property type="entry name" value="MGC-24"/>
    <property type="match status" value="1"/>
</dbReference>
<evidence type="ECO:0000256" key="7">
    <source>
        <dbReference type="ARBA" id="ARBA00023180"/>
    </source>
</evidence>
<comment type="caution">
    <text evidence="10">The sequence shown here is derived from an EMBL/GenBank/DDBJ whole genome shotgun (WGS) entry which is preliminary data.</text>
</comment>
<organism evidence="10 11">
    <name type="scientific">Eudromia elegans</name>
    <name type="common">Elegant crested-tinamou</name>
    <dbReference type="NCBI Taxonomy" id="8805"/>
    <lineage>
        <taxon>Eukaryota</taxon>
        <taxon>Metazoa</taxon>
        <taxon>Chordata</taxon>
        <taxon>Craniata</taxon>
        <taxon>Vertebrata</taxon>
        <taxon>Euteleostomi</taxon>
        <taxon>Archelosauria</taxon>
        <taxon>Archosauria</taxon>
        <taxon>Dinosauria</taxon>
        <taxon>Saurischia</taxon>
        <taxon>Theropoda</taxon>
        <taxon>Coelurosauria</taxon>
        <taxon>Aves</taxon>
        <taxon>Palaeognathae</taxon>
        <taxon>Tinamiformes</taxon>
        <taxon>Tinamidae</taxon>
        <taxon>Eudromia</taxon>
    </lineage>
</organism>
<reference evidence="10 11" key="1">
    <citation type="submission" date="2019-09" db="EMBL/GenBank/DDBJ databases">
        <title>Bird 10,000 Genomes (B10K) Project - Family phase.</title>
        <authorList>
            <person name="Zhang G."/>
        </authorList>
    </citation>
    <scope>NUCLEOTIDE SEQUENCE [LARGE SCALE GENOMIC DNA]</scope>
    <source>
        <strain evidence="10">B10K-LSUMZ-16893</strain>
    </source>
</reference>
<evidence type="ECO:0000256" key="8">
    <source>
        <dbReference type="SAM" id="MobiDB-lite"/>
    </source>
</evidence>
<dbReference type="GO" id="GO:0031410">
    <property type="term" value="C:cytoplasmic vesicle"/>
    <property type="evidence" value="ECO:0007669"/>
    <property type="project" value="TreeGrafter"/>
</dbReference>
<keyword evidence="6 9" id="KW-0472">Membrane</keyword>
<feature type="transmembrane region" description="Helical" evidence="9">
    <location>
        <begin position="127"/>
        <end position="148"/>
    </location>
</feature>
<evidence type="ECO:0000256" key="3">
    <source>
        <dbReference type="ARBA" id="ARBA00022692"/>
    </source>
</evidence>
<keyword evidence="7" id="KW-0325">Glycoprotein</keyword>
<keyword evidence="11" id="KW-1185">Reference proteome</keyword>
<evidence type="ECO:0000313" key="11">
    <source>
        <dbReference type="Proteomes" id="UP000533954"/>
    </source>
</evidence>
<evidence type="ECO:0000256" key="9">
    <source>
        <dbReference type="SAM" id="Phobius"/>
    </source>
</evidence>
<dbReference type="EMBL" id="VZSX01000170">
    <property type="protein sequence ID" value="NXA41395.1"/>
    <property type="molecule type" value="Genomic_DNA"/>
</dbReference>
<comment type="subcellular location">
    <subcellularLocation>
        <location evidence="1">Membrane</location>
        <topology evidence="1">Single-pass type I membrane protein</topology>
    </subcellularLocation>
</comment>
<evidence type="ECO:0000256" key="2">
    <source>
        <dbReference type="ARBA" id="ARBA00005341"/>
    </source>
</evidence>
<dbReference type="PANTHER" id="PTHR11337">
    <property type="entry name" value="MUCIN/PORIMIN"/>
    <property type="match status" value="1"/>
</dbReference>
<gene>
    <name evidence="10" type="primary">Cd164l2</name>
    <name evidence="10" type="ORF">EUDELE_R14683</name>
</gene>
<proteinExistence type="inferred from homology"/>
<evidence type="ECO:0000313" key="10">
    <source>
        <dbReference type="EMBL" id="NXA41395.1"/>
    </source>
</evidence>
<dbReference type="PANTHER" id="PTHR11337:SF11">
    <property type="entry name" value="CD164 SIALOMUCIN-LIKE 2 PROTEIN"/>
    <property type="match status" value="1"/>
</dbReference>
<feature type="non-terminal residue" evidence="10">
    <location>
        <position position="1"/>
    </location>
</feature>
<evidence type="ECO:0000256" key="5">
    <source>
        <dbReference type="ARBA" id="ARBA00022989"/>
    </source>
</evidence>
<feature type="compositionally biased region" description="Basic and acidic residues" evidence="8">
    <location>
        <begin position="85"/>
        <end position="94"/>
    </location>
</feature>
<dbReference type="AlphaFoldDB" id="A0A7K7VJ09"/>
<keyword evidence="5 9" id="KW-1133">Transmembrane helix</keyword>
<dbReference type="Proteomes" id="UP000533954">
    <property type="component" value="Unassembled WGS sequence"/>
</dbReference>
<evidence type="ECO:0000256" key="4">
    <source>
        <dbReference type="ARBA" id="ARBA00022729"/>
    </source>
</evidence>
<protein>
    <submittedName>
        <fullName evidence="10">C16L2 protein</fullName>
    </submittedName>
</protein>
<feature type="region of interest" description="Disordered" evidence="8">
    <location>
        <begin position="81"/>
        <end position="117"/>
    </location>
</feature>
<accession>A0A7K7VJ09</accession>
<dbReference type="InterPro" id="IPR007947">
    <property type="entry name" value="CD164_MGC24"/>
</dbReference>
<comment type="similarity">
    <text evidence="2">Belongs to the CD164 family.</text>
</comment>
<name>A0A7K7VJ09_EUDEL</name>
<sequence length="158" mass="16349">PGTPGPRARRVLGGVLTSRVPPAGGCPELGSCEKCLQGSGSGCVWSRCGAPERPGPGRCVRGEEAARGPCALYNSSALCPALRSPTEEPPRPRSQEPVTHPARSSTSGAPLTGSPEARPPAFDTASFVGGVVLVLSAQAVLFFLFKFIKSKDSTYQTL</sequence>
<keyword evidence="3 9" id="KW-0812">Transmembrane</keyword>
<dbReference type="OrthoDB" id="6160056at2759"/>
<evidence type="ECO:0000256" key="6">
    <source>
        <dbReference type="ARBA" id="ARBA00023136"/>
    </source>
</evidence>
<feature type="non-terminal residue" evidence="10">
    <location>
        <position position="158"/>
    </location>
</feature>
<evidence type="ECO:0000256" key="1">
    <source>
        <dbReference type="ARBA" id="ARBA00004479"/>
    </source>
</evidence>
<dbReference type="GO" id="GO:0016020">
    <property type="term" value="C:membrane"/>
    <property type="evidence" value="ECO:0007669"/>
    <property type="project" value="UniProtKB-SubCell"/>
</dbReference>
<keyword evidence="4" id="KW-0732">Signal</keyword>